<dbReference type="AlphaFoldDB" id="A0A497XNM5"/>
<sequence>MVLLIVLFLTLGLSFPQEVYRFGFTAVVAKEDVKSVEKFLNYLKEKTGYSFVPVFTKSYDEMSYLLSRGMVDAAYICGAPYVEDKDYAGFELLAVPLYRGKPLYYSYVITRREKGYKSILDFKGKPYAFSDPKSNSGSVVPTYILMRNGYKAERFFKPIVYTYSHSESILAVYYGFVEGASVDSVVFDQFAKKSPEVASQLKVVEKYGPYPITPVVVRSQLSEDVKYALRKALTLMSKNPKGRDILSELSLDGFTVVEDSFYNPIREMITFIKNTSLSLQK</sequence>
<dbReference type="NCBIfam" id="TIGR01098">
    <property type="entry name" value="3A0109s03R"/>
    <property type="match status" value="1"/>
</dbReference>
<dbReference type="OrthoDB" id="9781943at2"/>
<dbReference type="CDD" id="cd13571">
    <property type="entry name" value="PBP2_PnhD_1"/>
    <property type="match status" value="1"/>
</dbReference>
<dbReference type="Proteomes" id="UP000267841">
    <property type="component" value="Unassembled WGS sequence"/>
</dbReference>
<organism evidence="3 4">
    <name type="scientific">Hydrogenivirga caldilitoris</name>
    <dbReference type="NCBI Taxonomy" id="246264"/>
    <lineage>
        <taxon>Bacteria</taxon>
        <taxon>Pseudomonadati</taxon>
        <taxon>Aquificota</taxon>
        <taxon>Aquificia</taxon>
        <taxon>Aquificales</taxon>
        <taxon>Aquificaceae</taxon>
        <taxon>Hydrogenivirga</taxon>
    </lineage>
</organism>
<accession>A0A497XNM5</accession>
<evidence type="ECO:0000313" key="3">
    <source>
        <dbReference type="EMBL" id="RLJ70547.1"/>
    </source>
</evidence>
<dbReference type="GO" id="GO:0043190">
    <property type="term" value="C:ATP-binding cassette (ABC) transporter complex"/>
    <property type="evidence" value="ECO:0007669"/>
    <property type="project" value="InterPro"/>
</dbReference>
<evidence type="ECO:0000256" key="1">
    <source>
        <dbReference type="ARBA" id="ARBA00007162"/>
    </source>
</evidence>
<dbReference type="SUPFAM" id="SSF53850">
    <property type="entry name" value="Periplasmic binding protein-like II"/>
    <property type="match status" value="1"/>
</dbReference>
<dbReference type="PANTHER" id="PTHR35841">
    <property type="entry name" value="PHOSPHONATES-BINDING PERIPLASMIC PROTEIN"/>
    <property type="match status" value="1"/>
</dbReference>
<dbReference type="InterPro" id="IPR005770">
    <property type="entry name" value="PhnD"/>
</dbReference>
<evidence type="ECO:0000313" key="4">
    <source>
        <dbReference type="Proteomes" id="UP000267841"/>
    </source>
</evidence>
<evidence type="ECO:0000256" key="2">
    <source>
        <dbReference type="ARBA" id="ARBA00022729"/>
    </source>
</evidence>
<reference evidence="3 4" key="1">
    <citation type="submission" date="2018-10" db="EMBL/GenBank/DDBJ databases">
        <title>Genomic Encyclopedia of Archaeal and Bacterial Type Strains, Phase II (KMG-II): from individual species to whole genera.</title>
        <authorList>
            <person name="Goeker M."/>
        </authorList>
    </citation>
    <scope>NUCLEOTIDE SEQUENCE [LARGE SCALE GENOMIC DNA]</scope>
    <source>
        <strain evidence="3 4">DSM 16510</strain>
    </source>
</reference>
<dbReference type="PANTHER" id="PTHR35841:SF1">
    <property type="entry name" value="PHOSPHONATES-BINDING PERIPLASMIC PROTEIN"/>
    <property type="match status" value="1"/>
</dbReference>
<comment type="caution">
    <text evidence="3">The sequence shown here is derived from an EMBL/GenBank/DDBJ whole genome shotgun (WGS) entry which is preliminary data.</text>
</comment>
<protein>
    <submittedName>
        <fullName evidence="3">Phosphonate transport system substrate-binding protein</fullName>
    </submittedName>
</protein>
<proteinExistence type="inferred from homology"/>
<dbReference type="EMBL" id="RCCJ01000001">
    <property type="protein sequence ID" value="RLJ70547.1"/>
    <property type="molecule type" value="Genomic_DNA"/>
</dbReference>
<dbReference type="Pfam" id="PF12974">
    <property type="entry name" value="Phosphonate-bd"/>
    <property type="match status" value="1"/>
</dbReference>
<keyword evidence="2" id="KW-0732">Signal</keyword>
<keyword evidence="4" id="KW-1185">Reference proteome</keyword>
<dbReference type="Gene3D" id="3.40.190.10">
    <property type="entry name" value="Periplasmic binding protein-like II"/>
    <property type="match status" value="2"/>
</dbReference>
<gene>
    <name evidence="3" type="ORF">BCF55_0823</name>
</gene>
<dbReference type="GO" id="GO:0055085">
    <property type="term" value="P:transmembrane transport"/>
    <property type="evidence" value="ECO:0007669"/>
    <property type="project" value="InterPro"/>
</dbReference>
<comment type="similarity">
    <text evidence="1">Belongs to the phosphate/phosphite/phosphonate binding protein family.</text>
</comment>
<name>A0A497XNM5_9AQUI</name>
<dbReference type="RefSeq" id="WP_121010365.1">
    <property type="nucleotide sequence ID" value="NZ_RCCJ01000001.1"/>
</dbReference>